<dbReference type="AlphaFoldDB" id="M2Y4J2"/>
<name>M2Y4J2_9PROT</name>
<dbReference type="Proteomes" id="UP000011744">
    <property type="component" value="Unassembled WGS sequence"/>
</dbReference>
<evidence type="ECO:0000313" key="2">
    <source>
        <dbReference type="EMBL" id="EME68016.1"/>
    </source>
</evidence>
<dbReference type="PATRIC" id="fig|1244869.3.peg.4084"/>
<dbReference type="OrthoDB" id="7348887at2"/>
<gene>
    <name evidence="2" type="ORF">H261_20587</name>
</gene>
<accession>M2Y4J2</accession>
<dbReference type="RefSeq" id="WP_008621410.1">
    <property type="nucleotide sequence ID" value="NZ_AONQ01000088.1"/>
</dbReference>
<sequence length="187" mass="20149">MGYKMIIHSAGGAVGHFSVEISNGETSTIRGFRAASGKSLLAGATLPVARAVENDESRVNKAGILKSDEIPLSLEQFDRVKGYFEHNETNPGKYDLNDRNCVDFANGALNAAGIDKNVGQVMTTEQDKLMSGAALYRNAKYPEPNRPLTFPEDGMYPGGTDPHAGVDKRSDATDWSASLRRLEGGRT</sequence>
<protein>
    <submittedName>
        <fullName evidence="2">Uncharacterized protein</fullName>
    </submittedName>
</protein>
<evidence type="ECO:0000256" key="1">
    <source>
        <dbReference type="SAM" id="MobiDB-lite"/>
    </source>
</evidence>
<feature type="region of interest" description="Disordered" evidence="1">
    <location>
        <begin position="140"/>
        <end position="187"/>
    </location>
</feature>
<evidence type="ECO:0000313" key="3">
    <source>
        <dbReference type="Proteomes" id="UP000011744"/>
    </source>
</evidence>
<comment type="caution">
    <text evidence="2">The sequence shown here is derived from an EMBL/GenBank/DDBJ whole genome shotgun (WGS) entry which is preliminary data.</text>
</comment>
<proteinExistence type="predicted"/>
<reference evidence="2 3" key="1">
    <citation type="journal article" date="2014" name="Genome Announc.">
        <title>Draft Genome Sequence of Magnetospirillum sp. Strain SO-1, a Freshwater Magnetotactic Bacterium Isolated from the Ol'khovka River, Russia.</title>
        <authorList>
            <person name="Grouzdev D.S."/>
            <person name="Dziuba M.V."/>
            <person name="Sukhacheva M.S."/>
            <person name="Mardanov A.V."/>
            <person name="Beletskiy A.V."/>
            <person name="Kuznetsov B.B."/>
            <person name="Skryabin K.G."/>
        </authorList>
    </citation>
    <scope>NUCLEOTIDE SEQUENCE [LARGE SCALE GENOMIC DNA]</scope>
    <source>
        <strain evidence="2 3">SO-1</strain>
    </source>
</reference>
<dbReference type="EMBL" id="AONQ01000088">
    <property type="protein sequence ID" value="EME68016.1"/>
    <property type="molecule type" value="Genomic_DNA"/>
</dbReference>
<organism evidence="2 3">
    <name type="scientific">Paramagnetospirillum caucaseum</name>
    <dbReference type="NCBI Taxonomy" id="1244869"/>
    <lineage>
        <taxon>Bacteria</taxon>
        <taxon>Pseudomonadati</taxon>
        <taxon>Pseudomonadota</taxon>
        <taxon>Alphaproteobacteria</taxon>
        <taxon>Rhodospirillales</taxon>
        <taxon>Magnetospirillaceae</taxon>
        <taxon>Paramagnetospirillum</taxon>
    </lineage>
</organism>
<keyword evidence="3" id="KW-1185">Reference proteome</keyword>